<keyword evidence="2" id="KW-1185">Reference proteome</keyword>
<protein>
    <submittedName>
        <fullName evidence="1">7-methylguanosine phosphate-specific 5'-nucleotidase, variant 2</fullName>
        <ecNumber evidence="1">3.1.3.5</ecNumber>
    </submittedName>
</protein>
<organism evidence="1 2">
    <name type="scientific">Entomophthora muscae</name>
    <dbReference type="NCBI Taxonomy" id="34485"/>
    <lineage>
        <taxon>Eukaryota</taxon>
        <taxon>Fungi</taxon>
        <taxon>Fungi incertae sedis</taxon>
        <taxon>Zoopagomycota</taxon>
        <taxon>Entomophthoromycotina</taxon>
        <taxon>Entomophthoromycetes</taxon>
        <taxon>Entomophthorales</taxon>
        <taxon>Entomophthoraceae</taxon>
        <taxon>Entomophthora</taxon>
    </lineage>
</organism>
<dbReference type="EC" id="3.1.3.5" evidence="1"/>
<reference evidence="1" key="1">
    <citation type="submission" date="2022-04" db="EMBL/GenBank/DDBJ databases">
        <title>Genome of the entomopathogenic fungus Entomophthora muscae.</title>
        <authorList>
            <person name="Elya C."/>
            <person name="Lovett B.R."/>
            <person name="Lee E."/>
            <person name="Macias A.M."/>
            <person name="Hajek A.E."/>
            <person name="De Bivort B.L."/>
            <person name="Kasson M.T."/>
            <person name="De Fine Licht H.H."/>
            <person name="Stajich J.E."/>
        </authorList>
    </citation>
    <scope>NUCLEOTIDE SEQUENCE</scope>
    <source>
        <strain evidence="1">Berkeley</strain>
    </source>
</reference>
<name>A0ACC2RX48_9FUNG</name>
<dbReference type="Proteomes" id="UP001165960">
    <property type="component" value="Unassembled WGS sequence"/>
</dbReference>
<comment type="caution">
    <text evidence="1">The sequence shown here is derived from an EMBL/GenBank/DDBJ whole genome shotgun (WGS) entry which is preliminary data.</text>
</comment>
<accession>A0ACC2RX48</accession>
<keyword evidence="1" id="KW-0378">Hydrolase</keyword>
<sequence length="309" mass="34761">MSKSYKPASSRNIFGGLESLLTSPDVFIKDKAKVLQKLSALEEDGQNALKVISDFDMTLTKRWSDGKRNLISHGVLPAFEETSKEFIDELKKLITEIHQIENDISLSIEDKACQLHSIWEKSNACHVNEKFTFEFICKAVDAHKINYREGVHQLIATTGANQIPVLIFSAGIGDIILESLKIQDLLLPHMHIMANFMIFEESSPFVLVGFKEPLIHCLNKGDIDIKDTSFYSSFTSRKNIILLGDTLGDLAMAAKQDYDTLLTVGFLNEEVEANIEKFSSHFDVVITNDSSFDWVNKIIKSIIHVNCAF</sequence>
<gene>
    <name evidence="1" type="primary">NT5C3B_5</name>
    <name evidence="1" type="ORF">DSO57_1012465</name>
</gene>
<evidence type="ECO:0000313" key="2">
    <source>
        <dbReference type="Proteomes" id="UP001165960"/>
    </source>
</evidence>
<proteinExistence type="predicted"/>
<dbReference type="EMBL" id="QTSX02006434">
    <property type="protein sequence ID" value="KAJ9054614.1"/>
    <property type="molecule type" value="Genomic_DNA"/>
</dbReference>
<evidence type="ECO:0000313" key="1">
    <source>
        <dbReference type="EMBL" id="KAJ9054614.1"/>
    </source>
</evidence>